<reference evidence="1" key="1">
    <citation type="submission" date="2018-05" db="EMBL/GenBank/DDBJ databases">
        <authorList>
            <person name="Lanie J.A."/>
            <person name="Ng W.-L."/>
            <person name="Kazmierczak K.M."/>
            <person name="Andrzejewski T.M."/>
            <person name="Davidsen T.M."/>
            <person name="Wayne K.J."/>
            <person name="Tettelin H."/>
            <person name="Glass J.I."/>
            <person name="Rusch D."/>
            <person name="Podicherti R."/>
            <person name="Tsui H.-C.T."/>
            <person name="Winkler M.E."/>
        </authorList>
    </citation>
    <scope>NUCLEOTIDE SEQUENCE</scope>
</reference>
<evidence type="ECO:0000313" key="1">
    <source>
        <dbReference type="EMBL" id="SUZ62367.1"/>
    </source>
</evidence>
<dbReference type="AlphaFoldDB" id="A0A381P7M7"/>
<dbReference type="EMBL" id="UINC01000865">
    <property type="protein sequence ID" value="SUZ62367.1"/>
    <property type="molecule type" value="Genomic_DNA"/>
</dbReference>
<accession>A0A381P7M7</accession>
<sequence length="37" mass="4134">MSDSIEFVAEESDLISVEYLFEFQVTVDVPARALLLG</sequence>
<name>A0A381P7M7_9ZZZZ</name>
<gene>
    <name evidence="1" type="ORF">METZ01_LOCUS15221</name>
</gene>
<proteinExistence type="predicted"/>
<protein>
    <submittedName>
        <fullName evidence="1">Uncharacterized protein</fullName>
    </submittedName>
</protein>
<organism evidence="1">
    <name type="scientific">marine metagenome</name>
    <dbReference type="NCBI Taxonomy" id="408172"/>
    <lineage>
        <taxon>unclassified sequences</taxon>
        <taxon>metagenomes</taxon>
        <taxon>ecological metagenomes</taxon>
    </lineage>
</organism>